<sequence>MYRVFQALDDLIAMIEEARNIPMTNNCVVPRQDSLLLLDEIRDAFPGELDDAQDVLDQRDSILAEAEAKARELVGNAQAEANQTLTDARAESEGMVADANAQANKLVVDARERSDAMMLTAETEAAATVDSAQRQAEDTTSRARAEAERTVDDAEALYDRMLTEARNEQQRMVSESEVSRVADEEARRVREDAYAEASRRRDECDDYVEQKMADFEDVLATTIRTVQRGRAEMAGGYAYGRDSYDDGAAAGDERGYRDERVRR</sequence>
<protein>
    <recommendedName>
        <fullName evidence="5">Cell wall synthesis protein Wag31</fullName>
    </recommendedName>
</protein>
<organism evidence="3 4">
    <name type="scientific">Dietzia timorensis</name>
    <dbReference type="NCBI Taxonomy" id="499555"/>
    <lineage>
        <taxon>Bacteria</taxon>
        <taxon>Bacillati</taxon>
        <taxon>Actinomycetota</taxon>
        <taxon>Actinomycetes</taxon>
        <taxon>Mycobacteriales</taxon>
        <taxon>Dietziaceae</taxon>
        <taxon>Dietzia</taxon>
    </lineage>
</organism>
<keyword evidence="1" id="KW-0175">Coiled coil</keyword>
<evidence type="ECO:0000313" key="4">
    <source>
        <dbReference type="Proteomes" id="UP000186104"/>
    </source>
</evidence>
<proteinExistence type="predicted"/>
<evidence type="ECO:0000313" key="3">
    <source>
        <dbReference type="EMBL" id="ANI92679.1"/>
    </source>
</evidence>
<reference evidence="3 4" key="1">
    <citation type="submission" date="2016-06" db="EMBL/GenBank/DDBJ databases">
        <title>Complete genome sequence of a saline-alkali tolerant type strain Dietzia timorensis ID05-A0528T.</title>
        <authorList>
            <person name="Wu X."/>
        </authorList>
    </citation>
    <scope>NUCLEOTIDE SEQUENCE [LARGE SCALE GENOMIC DNA]</scope>
    <source>
        <strain evidence="3 4">ID05-A0528</strain>
    </source>
</reference>
<feature type="compositionally biased region" description="Basic and acidic residues" evidence="2">
    <location>
        <begin position="251"/>
        <end position="263"/>
    </location>
</feature>
<gene>
    <name evidence="3" type="ORF">BJL86_1908</name>
</gene>
<dbReference type="RefSeq" id="WP_231887277.1">
    <property type="nucleotide sequence ID" value="NZ_CP015961.1"/>
</dbReference>
<name>A0A173LM25_9ACTN</name>
<accession>A0A173LM25</accession>
<dbReference type="PANTHER" id="PTHR38010:SF1">
    <property type="entry name" value="SLR0848 PROTEIN"/>
    <property type="match status" value="1"/>
</dbReference>
<feature type="region of interest" description="Disordered" evidence="2">
    <location>
        <begin position="234"/>
        <end position="263"/>
    </location>
</feature>
<dbReference type="AlphaFoldDB" id="A0A173LM25"/>
<dbReference type="PANTHER" id="PTHR38010">
    <property type="entry name" value="SLR0848 PROTEIN"/>
    <property type="match status" value="1"/>
</dbReference>
<dbReference type="EMBL" id="CP015961">
    <property type="protein sequence ID" value="ANI92679.1"/>
    <property type="molecule type" value="Genomic_DNA"/>
</dbReference>
<dbReference type="Proteomes" id="UP000186104">
    <property type="component" value="Chromosome"/>
</dbReference>
<evidence type="ECO:0000256" key="2">
    <source>
        <dbReference type="SAM" id="MobiDB-lite"/>
    </source>
</evidence>
<feature type="coiled-coil region" evidence="1">
    <location>
        <begin position="49"/>
        <end position="83"/>
    </location>
</feature>
<dbReference type="KEGG" id="dtm:BJL86_1908"/>
<keyword evidence="4" id="KW-1185">Reference proteome</keyword>
<dbReference type="Gene3D" id="1.20.5.620">
    <property type="entry name" value="F1F0 ATP synthase subunit B, membrane domain"/>
    <property type="match status" value="1"/>
</dbReference>
<dbReference type="STRING" id="499555.BJL86_1908"/>
<evidence type="ECO:0000256" key="1">
    <source>
        <dbReference type="SAM" id="Coils"/>
    </source>
</evidence>
<feature type="coiled-coil region" evidence="1">
    <location>
        <begin position="144"/>
        <end position="171"/>
    </location>
</feature>
<evidence type="ECO:0008006" key="5">
    <source>
        <dbReference type="Google" id="ProtNLM"/>
    </source>
</evidence>